<evidence type="ECO:0000313" key="1">
    <source>
        <dbReference type="EMBL" id="HAO5923639.1"/>
    </source>
</evidence>
<organism evidence="1">
    <name type="scientific">Listeria monocytogenes</name>
    <dbReference type="NCBI Taxonomy" id="1639"/>
    <lineage>
        <taxon>Bacteria</taxon>
        <taxon>Bacillati</taxon>
        <taxon>Bacillota</taxon>
        <taxon>Bacilli</taxon>
        <taxon>Bacillales</taxon>
        <taxon>Listeriaceae</taxon>
        <taxon>Listeria</taxon>
    </lineage>
</organism>
<sequence length="243" mass="27878">MVHNDMNYHDLIEKVYSVSDVDELSNILEELKEYPTNGQLEKLFKSYIDDESPLIRCIAFEGLAKCEIKDTEIAQKAIEHLNDEDIVVMSCIELLAEYEYLEAVPYIKNLLRHIDAGVRCTAAEALGDMNCKEQLMDIVQVNKVEVDDLAKVGQRYGIYMLSNESDEISALNQLVELLYSSNVTASYRAMSNLIAVLNERNRSLIFMAFQEKLKEKIENGFKTDLEDNLKAYFSYTKRSNTIE</sequence>
<gene>
    <name evidence="1" type="ORF">IP987_002859</name>
</gene>
<dbReference type="Proteomes" id="UP000853596">
    <property type="component" value="Unassembled WGS sequence"/>
</dbReference>
<protein>
    <submittedName>
        <fullName evidence="1">HEAT repeat domain-containing protein</fullName>
    </submittedName>
</protein>
<dbReference type="Gene3D" id="1.25.10.10">
    <property type="entry name" value="Leucine-rich Repeat Variant"/>
    <property type="match status" value="1"/>
</dbReference>
<reference evidence="1" key="2">
    <citation type="submission" date="2020-10" db="EMBL/GenBank/DDBJ databases">
        <authorList>
            <consortium name="NCBI Pathogen Detection Project"/>
        </authorList>
    </citation>
    <scope>NUCLEOTIDE SEQUENCE</scope>
    <source>
        <strain evidence="1">SFBRL218_S4</strain>
    </source>
</reference>
<dbReference type="AlphaFoldDB" id="A0A8H9JUG3"/>
<comment type="caution">
    <text evidence="1">The sequence shown here is derived from an EMBL/GenBank/DDBJ whole genome shotgun (WGS) entry which is preliminary data.</text>
</comment>
<accession>A0A8H9JUG3</accession>
<dbReference type="InterPro" id="IPR016024">
    <property type="entry name" value="ARM-type_fold"/>
</dbReference>
<proteinExistence type="predicted"/>
<name>A0A8H9JUG3_LISMN</name>
<dbReference type="InterPro" id="IPR011989">
    <property type="entry name" value="ARM-like"/>
</dbReference>
<reference evidence="1" key="1">
    <citation type="journal article" date="2018" name="Genome Biol.">
        <title>SKESA: strategic k-mer extension for scrupulous assemblies.</title>
        <authorList>
            <person name="Souvorov A."/>
            <person name="Agarwala R."/>
            <person name="Lipman D.J."/>
        </authorList>
    </citation>
    <scope>NUCLEOTIDE SEQUENCE</scope>
    <source>
        <strain evidence="1">SFBRL218_S4</strain>
    </source>
</reference>
<dbReference type="SUPFAM" id="SSF48371">
    <property type="entry name" value="ARM repeat"/>
    <property type="match status" value="1"/>
</dbReference>
<dbReference type="EMBL" id="DABXZF010000063">
    <property type="protein sequence ID" value="HAO5923639.1"/>
    <property type="molecule type" value="Genomic_DNA"/>
</dbReference>